<proteinExistence type="inferred from homology"/>
<evidence type="ECO:0000256" key="7">
    <source>
        <dbReference type="ARBA" id="ARBA00023014"/>
    </source>
</evidence>
<dbReference type="Gene3D" id="3.90.1150.10">
    <property type="entry name" value="Aspartate Aminotransferase, domain 1"/>
    <property type="match status" value="1"/>
</dbReference>
<dbReference type="PIRSF" id="PIRSF005572">
    <property type="entry name" value="NifS"/>
    <property type="match status" value="1"/>
</dbReference>
<gene>
    <name evidence="10" type="ORF">GCM10010529_29840</name>
</gene>
<evidence type="ECO:0000256" key="3">
    <source>
        <dbReference type="ARBA" id="ARBA00022679"/>
    </source>
</evidence>
<evidence type="ECO:0000313" key="10">
    <source>
        <dbReference type="EMBL" id="GAA3076291.1"/>
    </source>
</evidence>
<evidence type="ECO:0000256" key="6">
    <source>
        <dbReference type="ARBA" id="ARBA00023004"/>
    </source>
</evidence>
<dbReference type="PANTHER" id="PTHR11601:SF34">
    <property type="entry name" value="CYSTEINE DESULFURASE"/>
    <property type="match status" value="1"/>
</dbReference>
<dbReference type="InterPro" id="IPR015421">
    <property type="entry name" value="PyrdxlP-dep_Trfase_major"/>
</dbReference>
<evidence type="ECO:0000256" key="2">
    <source>
        <dbReference type="ARBA" id="ARBA00006490"/>
    </source>
</evidence>
<keyword evidence="7" id="KW-0411">Iron-sulfur</keyword>
<sequence>MTQTPEPQEQPTLSGPCTVYLDAAASAPVRREVLEAMWPLLAGVHANPSSRHEPGLAAERALTDARSRVARTLGARPGEILFTSGGTESDNAAVKGIALAAPRGRHVLISALEHPAVSESASWLERIGYEVDVLPVDDAGVVDPAELQRRLRSDTTLVSVQTASNEIGTVQDIASLAAVAAETGTPFHTDAVQAAGSETIDVRELGVQALSLAGHKLGTPKGVGVLWLRRRTPFEPLIHGGGQQRGRRSGTEDVAGAVGMATALELAAAEDTETLRRRRDDFIAAVEEGVPGARLTGHRIRRLAGHASFVLPGRSGESVLLDLERAGIFCSSGSACAAGSSEASPSLTAMGVPEDLAQTAVRFTFGVNTSSADLARAAEALIRSACAAP</sequence>
<evidence type="ECO:0000259" key="9">
    <source>
        <dbReference type="Pfam" id="PF00266"/>
    </source>
</evidence>
<keyword evidence="6" id="KW-0408">Iron</keyword>
<comment type="cofactor">
    <cofactor evidence="1">
        <name>pyridoxal 5'-phosphate</name>
        <dbReference type="ChEBI" id="CHEBI:597326"/>
    </cofactor>
</comment>
<evidence type="ECO:0000256" key="4">
    <source>
        <dbReference type="ARBA" id="ARBA00022723"/>
    </source>
</evidence>
<evidence type="ECO:0000256" key="5">
    <source>
        <dbReference type="ARBA" id="ARBA00022898"/>
    </source>
</evidence>
<dbReference type="RefSeq" id="WP_344684457.1">
    <property type="nucleotide sequence ID" value="NZ_BAAAVT010000029.1"/>
</dbReference>
<name>A0ABP6M6T9_9MICC</name>
<keyword evidence="5" id="KW-0663">Pyridoxal phosphate</keyword>
<dbReference type="PANTHER" id="PTHR11601">
    <property type="entry name" value="CYSTEINE DESULFURYLASE FAMILY MEMBER"/>
    <property type="match status" value="1"/>
</dbReference>
<evidence type="ECO:0000256" key="1">
    <source>
        <dbReference type="ARBA" id="ARBA00001933"/>
    </source>
</evidence>
<dbReference type="Gene3D" id="1.10.260.50">
    <property type="match status" value="1"/>
</dbReference>
<dbReference type="Pfam" id="PF00266">
    <property type="entry name" value="Aminotran_5"/>
    <property type="match status" value="1"/>
</dbReference>
<dbReference type="InterPro" id="IPR015422">
    <property type="entry name" value="PyrdxlP-dep_Trfase_small"/>
</dbReference>
<comment type="caution">
    <text evidence="10">The sequence shown here is derived from an EMBL/GenBank/DDBJ whole genome shotgun (WGS) entry which is preliminary data.</text>
</comment>
<dbReference type="Gene3D" id="3.40.640.10">
    <property type="entry name" value="Type I PLP-dependent aspartate aminotransferase-like (Major domain)"/>
    <property type="match status" value="1"/>
</dbReference>
<dbReference type="InterPro" id="IPR000192">
    <property type="entry name" value="Aminotrans_V_dom"/>
</dbReference>
<organism evidence="10 11">
    <name type="scientific">Nesterenkonia aethiopica</name>
    <dbReference type="NCBI Taxonomy" id="269144"/>
    <lineage>
        <taxon>Bacteria</taxon>
        <taxon>Bacillati</taxon>
        <taxon>Actinomycetota</taxon>
        <taxon>Actinomycetes</taxon>
        <taxon>Micrococcales</taxon>
        <taxon>Micrococcaceae</taxon>
        <taxon>Nesterenkonia</taxon>
    </lineage>
</organism>
<protein>
    <submittedName>
        <fullName evidence="10">Cysteine desulfurase family protein</fullName>
    </submittedName>
</protein>
<keyword evidence="4" id="KW-0479">Metal-binding</keyword>
<dbReference type="InterPro" id="IPR015424">
    <property type="entry name" value="PyrdxlP-dep_Trfase"/>
</dbReference>
<dbReference type="EMBL" id="BAAAVT010000029">
    <property type="protein sequence ID" value="GAA3076291.1"/>
    <property type="molecule type" value="Genomic_DNA"/>
</dbReference>
<comment type="catalytic activity">
    <reaction evidence="8">
        <text>(sulfur carrier)-H + L-cysteine = (sulfur carrier)-SH + L-alanine</text>
        <dbReference type="Rhea" id="RHEA:43892"/>
        <dbReference type="Rhea" id="RHEA-COMP:14737"/>
        <dbReference type="Rhea" id="RHEA-COMP:14739"/>
        <dbReference type="ChEBI" id="CHEBI:29917"/>
        <dbReference type="ChEBI" id="CHEBI:35235"/>
        <dbReference type="ChEBI" id="CHEBI:57972"/>
        <dbReference type="ChEBI" id="CHEBI:64428"/>
        <dbReference type="EC" id="2.8.1.7"/>
    </reaction>
</comment>
<evidence type="ECO:0000256" key="8">
    <source>
        <dbReference type="ARBA" id="ARBA00050776"/>
    </source>
</evidence>
<reference evidence="11" key="1">
    <citation type="journal article" date="2019" name="Int. J. Syst. Evol. Microbiol.">
        <title>The Global Catalogue of Microorganisms (GCM) 10K type strain sequencing project: providing services to taxonomists for standard genome sequencing and annotation.</title>
        <authorList>
            <consortium name="The Broad Institute Genomics Platform"/>
            <consortium name="The Broad Institute Genome Sequencing Center for Infectious Disease"/>
            <person name="Wu L."/>
            <person name="Ma J."/>
        </authorList>
    </citation>
    <scope>NUCLEOTIDE SEQUENCE [LARGE SCALE GENOMIC DNA]</scope>
    <source>
        <strain evidence="11">JCM 14309</strain>
    </source>
</reference>
<keyword evidence="3" id="KW-0808">Transferase</keyword>
<dbReference type="InterPro" id="IPR016454">
    <property type="entry name" value="Cysteine_dSase"/>
</dbReference>
<dbReference type="Proteomes" id="UP001500236">
    <property type="component" value="Unassembled WGS sequence"/>
</dbReference>
<dbReference type="SUPFAM" id="SSF53383">
    <property type="entry name" value="PLP-dependent transferases"/>
    <property type="match status" value="1"/>
</dbReference>
<keyword evidence="11" id="KW-1185">Reference proteome</keyword>
<accession>A0ABP6M6T9</accession>
<comment type="similarity">
    <text evidence="2">Belongs to the class-V pyridoxal-phosphate-dependent aminotransferase family. NifS/IscS subfamily.</text>
</comment>
<feature type="domain" description="Aminotransferase class V" evidence="9">
    <location>
        <begin position="19"/>
        <end position="374"/>
    </location>
</feature>
<evidence type="ECO:0000313" key="11">
    <source>
        <dbReference type="Proteomes" id="UP001500236"/>
    </source>
</evidence>